<dbReference type="RefSeq" id="WP_013549744.1">
    <property type="nucleotide sequence ID" value="NC_014934.1"/>
</dbReference>
<reference evidence="5 6" key="1">
    <citation type="journal article" date="2010" name="Stand. Genomic Sci.">
        <title>Complete genome sequence of Cellulophaga algicola type strain (IC166).</title>
        <authorList>
            <person name="Abt B."/>
            <person name="Lu M."/>
            <person name="Misra M."/>
            <person name="Han C."/>
            <person name="Nolan M."/>
            <person name="Lucas S."/>
            <person name="Hammon N."/>
            <person name="Deshpande S."/>
            <person name="Cheng J.F."/>
            <person name="Tapia R."/>
            <person name="Goodwin L."/>
            <person name="Pitluck S."/>
            <person name="Liolios K."/>
            <person name="Pagani I."/>
            <person name="Ivanova N."/>
            <person name="Mavromatis K."/>
            <person name="Ovchinikova G."/>
            <person name="Pati A."/>
            <person name="Chen A."/>
            <person name="Palaniappan K."/>
            <person name="Land M."/>
            <person name="Hauser L."/>
            <person name="Chang Y.J."/>
            <person name="Jeffries C.D."/>
            <person name="Detter J.C."/>
            <person name="Brambilla E."/>
            <person name="Rohde M."/>
            <person name="Tindall B.J."/>
            <person name="Goker M."/>
            <person name="Woyke T."/>
            <person name="Bristow J."/>
            <person name="Eisen J.A."/>
            <person name="Markowitz V."/>
            <person name="Hugenholtz P."/>
            <person name="Kyrpides N.C."/>
            <person name="Klenk H.P."/>
            <person name="Lapidus A."/>
        </authorList>
    </citation>
    <scope>NUCLEOTIDE SEQUENCE [LARGE SCALE GENOMIC DNA]</scope>
    <source>
        <strain evidence="6">DSM 14237 / IC166 / ACAM 630</strain>
    </source>
</reference>
<dbReference type="AlphaFoldDB" id="E6X4F7"/>
<dbReference type="InterPro" id="IPR009057">
    <property type="entry name" value="Homeodomain-like_sf"/>
</dbReference>
<dbReference type="GO" id="GO:0003700">
    <property type="term" value="F:DNA-binding transcription factor activity"/>
    <property type="evidence" value="ECO:0007669"/>
    <property type="project" value="InterPro"/>
</dbReference>
<dbReference type="InterPro" id="IPR037923">
    <property type="entry name" value="HTH-like"/>
</dbReference>
<dbReference type="InterPro" id="IPR018060">
    <property type="entry name" value="HTH_AraC"/>
</dbReference>
<dbReference type="SMART" id="SM00342">
    <property type="entry name" value="HTH_ARAC"/>
    <property type="match status" value="1"/>
</dbReference>
<name>E6X4F7_CELAD</name>
<keyword evidence="1" id="KW-0805">Transcription regulation</keyword>
<dbReference type="EMBL" id="CP002453">
    <property type="protein sequence ID" value="ADV48257.1"/>
    <property type="molecule type" value="Genomic_DNA"/>
</dbReference>
<keyword evidence="3" id="KW-0804">Transcription</keyword>
<dbReference type="Pfam" id="PF00165">
    <property type="entry name" value="HTH_AraC"/>
    <property type="match status" value="1"/>
</dbReference>
<dbReference type="STRING" id="688270.Celal_0932"/>
<dbReference type="Pfam" id="PF02311">
    <property type="entry name" value="AraC_binding"/>
    <property type="match status" value="1"/>
</dbReference>
<dbReference type="PROSITE" id="PS01124">
    <property type="entry name" value="HTH_ARAC_FAMILY_2"/>
    <property type="match status" value="1"/>
</dbReference>
<keyword evidence="6" id="KW-1185">Reference proteome</keyword>
<dbReference type="eggNOG" id="COG2207">
    <property type="taxonomic scope" value="Bacteria"/>
</dbReference>
<protein>
    <submittedName>
        <fullName evidence="5">Helix-turn-helix domain-containing protein AraC type</fullName>
    </submittedName>
</protein>
<dbReference type="InterPro" id="IPR003313">
    <property type="entry name" value="AraC-bd"/>
</dbReference>
<evidence type="ECO:0000259" key="4">
    <source>
        <dbReference type="PROSITE" id="PS01124"/>
    </source>
</evidence>
<gene>
    <name evidence="5" type="ordered locus">Celal_0932</name>
</gene>
<dbReference type="Proteomes" id="UP000008634">
    <property type="component" value="Chromosome"/>
</dbReference>
<dbReference type="GO" id="GO:0043565">
    <property type="term" value="F:sequence-specific DNA binding"/>
    <property type="evidence" value="ECO:0007669"/>
    <property type="project" value="InterPro"/>
</dbReference>
<dbReference type="SUPFAM" id="SSF46689">
    <property type="entry name" value="Homeodomain-like"/>
    <property type="match status" value="1"/>
</dbReference>
<feature type="domain" description="HTH araC/xylS-type" evidence="4">
    <location>
        <begin position="183"/>
        <end position="252"/>
    </location>
</feature>
<sequence>MENFQWNFTSKGTVNENAVTIQNLEYIRYFPEKKKLNKNWTSGVKSKYHKIIYIKNGTGFFESDNSIRQEISKETLLVIYPNTWYRCVPDKNSDWEEYSVCFRGKYIEYLIENELFNMNQQVYPIGFNYEIDLQFDSLMNILKNNTSSQDVGLQFIFIDILRVLYSNFLMNKNQISRKGKIIFDVEKYIQRHIKSKINFDDVAKNFNVSYSLLRKLFKEKTDMTLKQYHLMHRLSKAKGMIRESDLSFSEIAWIKEYSWGVR</sequence>
<accession>E6X4F7</accession>
<evidence type="ECO:0000256" key="3">
    <source>
        <dbReference type="ARBA" id="ARBA00023163"/>
    </source>
</evidence>
<dbReference type="HOGENOM" id="CLU_1060471_0_0_10"/>
<evidence type="ECO:0000313" key="5">
    <source>
        <dbReference type="EMBL" id="ADV48257.1"/>
    </source>
</evidence>
<keyword evidence="2" id="KW-0238">DNA-binding</keyword>
<dbReference type="KEGG" id="cao:Celal_0932"/>
<evidence type="ECO:0000256" key="1">
    <source>
        <dbReference type="ARBA" id="ARBA00023015"/>
    </source>
</evidence>
<dbReference type="OrthoDB" id="4480133at2"/>
<proteinExistence type="predicted"/>
<evidence type="ECO:0000256" key="2">
    <source>
        <dbReference type="ARBA" id="ARBA00023125"/>
    </source>
</evidence>
<dbReference type="PANTHER" id="PTHR43280:SF2">
    <property type="entry name" value="HTH-TYPE TRANSCRIPTIONAL REGULATOR EXSA"/>
    <property type="match status" value="1"/>
</dbReference>
<dbReference type="SUPFAM" id="SSF51215">
    <property type="entry name" value="Regulatory protein AraC"/>
    <property type="match status" value="1"/>
</dbReference>
<dbReference type="Gene3D" id="1.10.10.60">
    <property type="entry name" value="Homeodomain-like"/>
    <property type="match status" value="1"/>
</dbReference>
<dbReference type="PANTHER" id="PTHR43280">
    <property type="entry name" value="ARAC-FAMILY TRANSCRIPTIONAL REGULATOR"/>
    <property type="match status" value="1"/>
</dbReference>
<evidence type="ECO:0000313" key="6">
    <source>
        <dbReference type="Proteomes" id="UP000008634"/>
    </source>
</evidence>
<organism evidence="5 6">
    <name type="scientific">Cellulophaga algicola (strain DSM 14237 / IC166 / ACAM 630)</name>
    <dbReference type="NCBI Taxonomy" id="688270"/>
    <lineage>
        <taxon>Bacteria</taxon>
        <taxon>Pseudomonadati</taxon>
        <taxon>Bacteroidota</taxon>
        <taxon>Flavobacteriia</taxon>
        <taxon>Flavobacteriales</taxon>
        <taxon>Flavobacteriaceae</taxon>
        <taxon>Cellulophaga</taxon>
    </lineage>
</organism>